<proteinExistence type="inferred from homology"/>
<reference evidence="4 5" key="2">
    <citation type="journal article" date="2019" name="G3 (Bethesda)">
        <title>Hybrid Assembly of the Genome of the Entomopathogenic Nematode Steinernema carpocapsae Identifies the X-Chromosome.</title>
        <authorList>
            <person name="Serra L."/>
            <person name="Macchietto M."/>
            <person name="Macias-Munoz A."/>
            <person name="McGill C.J."/>
            <person name="Rodriguez I.M."/>
            <person name="Rodriguez B."/>
            <person name="Murad R."/>
            <person name="Mortazavi A."/>
        </authorList>
    </citation>
    <scope>NUCLEOTIDE SEQUENCE [LARGE SCALE GENOMIC DNA]</scope>
    <source>
        <strain evidence="4 5">ALL</strain>
    </source>
</reference>
<dbReference type="GO" id="GO:0005246">
    <property type="term" value="F:calcium channel regulator activity"/>
    <property type="evidence" value="ECO:0007669"/>
    <property type="project" value="TreeGrafter"/>
</dbReference>
<dbReference type="AlphaFoldDB" id="A0A4U8UQH5"/>
<dbReference type="PANTHER" id="PTHR45775:SF6">
    <property type="entry name" value="RAD, GEM_KIR FAMILY MEMBER 2, ISOFORM C"/>
    <property type="match status" value="1"/>
</dbReference>
<keyword evidence="5" id="KW-1185">Reference proteome</keyword>
<accession>A0A4U8UQH5</accession>
<sequence length="391" mass="44586">MADRRISLPTLQIPHRHSGYSTSHQQHYKQNNCGSQSQRLLPRMSLLPDLVEYGTEQTIFVSPSSSSAEASPKMFQLSERPNSARTYRRRRKFTHDAEMWPSHDESNEFRWDVAGRHAGLGCSKNYLSKLASKNRPQLRSFNVDKQGRITDCGFTDALRAETVDYQNQQSRRATCPEIWLNSEEPHPEIEKYILRVYGDHTVGKKTMAEKLALQASVDCDQQQFTSSDDLTSSSRTISFLINNGEVQLEIIQGSALESNPFQNVLTIYVVMYSIDSRESFVHAAQMLYRINDNKAKGEGPPIILVANKIDLQRKRRVSFLEGKMLSKIYKCGFVEASALLTMNTELVWSEILRKMQRRGVDKRVKLMGRIVDGGRRFAKSCEELVARIAAI</sequence>
<dbReference type="SUPFAM" id="SSF52540">
    <property type="entry name" value="P-loop containing nucleoside triphosphate hydrolases"/>
    <property type="match status" value="1"/>
</dbReference>
<dbReference type="PANTHER" id="PTHR45775">
    <property type="entry name" value="RAD, GEM/KIR FAMILY MEMBER 2, ISOFORM C"/>
    <property type="match status" value="1"/>
</dbReference>
<dbReference type="InterPro" id="IPR051641">
    <property type="entry name" value="RGK_GTP-binding_reg"/>
</dbReference>
<keyword evidence="2" id="KW-0597">Phosphoprotein</keyword>
<protein>
    <submittedName>
        <fullName evidence="4">Uncharacterized protein</fullName>
    </submittedName>
</protein>
<dbReference type="InterPro" id="IPR001806">
    <property type="entry name" value="Small_GTPase"/>
</dbReference>
<comment type="caution">
    <text evidence="4">The sequence shown here is derived from an EMBL/GenBank/DDBJ whole genome shotgun (WGS) entry which is preliminary data.</text>
</comment>
<dbReference type="GO" id="GO:0003924">
    <property type="term" value="F:GTPase activity"/>
    <property type="evidence" value="ECO:0007669"/>
    <property type="project" value="InterPro"/>
</dbReference>
<dbReference type="Proteomes" id="UP000298663">
    <property type="component" value="Unassembled WGS sequence"/>
</dbReference>
<comment type="similarity">
    <text evidence="1">Belongs to the small GTPase superfamily. RGK family.</text>
</comment>
<dbReference type="STRING" id="34508.A0A4U8UQH5"/>
<reference evidence="4 5" key="1">
    <citation type="journal article" date="2015" name="Genome Biol.">
        <title>Comparative genomics of Steinernema reveals deeply conserved gene regulatory networks.</title>
        <authorList>
            <person name="Dillman A.R."/>
            <person name="Macchietto M."/>
            <person name="Porter C.F."/>
            <person name="Rogers A."/>
            <person name="Williams B."/>
            <person name="Antoshechkin I."/>
            <person name="Lee M.M."/>
            <person name="Goodwin Z."/>
            <person name="Lu X."/>
            <person name="Lewis E.E."/>
            <person name="Goodrich-Blair H."/>
            <person name="Stock S.P."/>
            <person name="Adams B.J."/>
            <person name="Sternberg P.W."/>
            <person name="Mortazavi A."/>
        </authorList>
    </citation>
    <scope>NUCLEOTIDE SEQUENCE [LARGE SCALE GENOMIC DNA]</scope>
    <source>
        <strain evidence="4 5">ALL</strain>
    </source>
</reference>
<name>A0A4U8UQH5_STECR</name>
<feature type="region of interest" description="Disordered" evidence="3">
    <location>
        <begin position="1"/>
        <end position="27"/>
    </location>
</feature>
<dbReference type="SMART" id="SM00173">
    <property type="entry name" value="RAS"/>
    <property type="match status" value="1"/>
</dbReference>
<dbReference type="InterPro" id="IPR027417">
    <property type="entry name" value="P-loop_NTPase"/>
</dbReference>
<dbReference type="PRINTS" id="PR00449">
    <property type="entry name" value="RASTRNSFRMNG"/>
</dbReference>
<dbReference type="Gene3D" id="3.40.50.300">
    <property type="entry name" value="P-loop containing nucleotide triphosphate hydrolases"/>
    <property type="match status" value="1"/>
</dbReference>
<evidence type="ECO:0000256" key="3">
    <source>
        <dbReference type="SAM" id="MobiDB-lite"/>
    </source>
</evidence>
<dbReference type="PROSITE" id="PS51419">
    <property type="entry name" value="RAB"/>
    <property type="match status" value="1"/>
</dbReference>
<evidence type="ECO:0000256" key="2">
    <source>
        <dbReference type="ARBA" id="ARBA00022553"/>
    </source>
</evidence>
<evidence type="ECO:0000313" key="5">
    <source>
        <dbReference type="Proteomes" id="UP000298663"/>
    </source>
</evidence>
<evidence type="ECO:0000256" key="1">
    <source>
        <dbReference type="ARBA" id="ARBA00008846"/>
    </source>
</evidence>
<organism evidence="4 5">
    <name type="scientific">Steinernema carpocapsae</name>
    <name type="common">Entomopathogenic nematode</name>
    <dbReference type="NCBI Taxonomy" id="34508"/>
    <lineage>
        <taxon>Eukaryota</taxon>
        <taxon>Metazoa</taxon>
        <taxon>Ecdysozoa</taxon>
        <taxon>Nematoda</taxon>
        <taxon>Chromadorea</taxon>
        <taxon>Rhabditida</taxon>
        <taxon>Tylenchina</taxon>
        <taxon>Panagrolaimomorpha</taxon>
        <taxon>Strongyloidoidea</taxon>
        <taxon>Steinernematidae</taxon>
        <taxon>Steinernema</taxon>
    </lineage>
</organism>
<dbReference type="GO" id="GO:0005525">
    <property type="term" value="F:GTP binding"/>
    <property type="evidence" value="ECO:0007669"/>
    <property type="project" value="InterPro"/>
</dbReference>
<dbReference type="Pfam" id="PF00071">
    <property type="entry name" value="Ras"/>
    <property type="match status" value="1"/>
</dbReference>
<evidence type="ECO:0000313" key="4">
    <source>
        <dbReference type="EMBL" id="TMS35352.1"/>
    </source>
</evidence>
<gene>
    <name evidence="4" type="ORF">L596_002775</name>
</gene>
<dbReference type="GO" id="GO:0005886">
    <property type="term" value="C:plasma membrane"/>
    <property type="evidence" value="ECO:0007669"/>
    <property type="project" value="TreeGrafter"/>
</dbReference>
<dbReference type="PROSITE" id="PS51421">
    <property type="entry name" value="RAS"/>
    <property type="match status" value="1"/>
</dbReference>
<dbReference type="SMART" id="SM00175">
    <property type="entry name" value="RAB"/>
    <property type="match status" value="1"/>
</dbReference>
<dbReference type="EMBL" id="AZBU02000001">
    <property type="protein sequence ID" value="TMS35352.1"/>
    <property type="molecule type" value="Genomic_DNA"/>
</dbReference>
<dbReference type="OrthoDB" id="5239715at2759"/>